<dbReference type="GO" id="GO:0050660">
    <property type="term" value="F:flavin adenine dinucleotide binding"/>
    <property type="evidence" value="ECO:0007669"/>
    <property type="project" value="TreeGrafter"/>
</dbReference>
<evidence type="ECO:0000313" key="7">
    <source>
        <dbReference type="Proteomes" id="UP000253728"/>
    </source>
</evidence>
<dbReference type="PROSITE" id="PS50902">
    <property type="entry name" value="FLAVODOXIN_LIKE"/>
    <property type="match status" value="1"/>
</dbReference>
<name>A0A336NAK2_AGGAP</name>
<dbReference type="STRING" id="732.ADJ80_02915"/>
<dbReference type="RefSeq" id="WP_005704642.1">
    <property type="nucleotide sequence ID" value="NZ_MAQF01000004.1"/>
</dbReference>
<evidence type="ECO:0000259" key="5">
    <source>
        <dbReference type="PROSITE" id="PS51384"/>
    </source>
</evidence>
<dbReference type="Proteomes" id="UP000253728">
    <property type="component" value="Unassembled WGS sequence"/>
</dbReference>
<dbReference type="InterPro" id="IPR001094">
    <property type="entry name" value="Flavdoxin-like"/>
</dbReference>
<dbReference type="InterPro" id="IPR008254">
    <property type="entry name" value="Flavodoxin/NO_synth"/>
</dbReference>
<dbReference type="Pfam" id="PF00175">
    <property type="entry name" value="NAD_binding_1"/>
    <property type="match status" value="1"/>
</dbReference>
<feature type="domain" description="FAD-binding FR-type" evidence="5">
    <location>
        <begin position="167"/>
        <end position="369"/>
    </location>
</feature>
<dbReference type="Pfam" id="PF00258">
    <property type="entry name" value="Flavodoxin_1"/>
    <property type="match status" value="1"/>
</dbReference>
<protein>
    <submittedName>
        <fullName evidence="6">Sulfite reductase [NADPH] flavoprotein alpha-component</fullName>
        <ecNumber evidence="6">1.8.1.2</ecNumber>
    </submittedName>
</protein>
<feature type="domain" description="Flavodoxin-like" evidence="4">
    <location>
        <begin position="9"/>
        <end position="144"/>
    </location>
</feature>
<dbReference type="Gene3D" id="3.40.50.360">
    <property type="match status" value="1"/>
</dbReference>
<organism evidence="6 7">
    <name type="scientific">Aggregatibacter aphrophilus</name>
    <name type="common">Haemophilus aphrophilus</name>
    <dbReference type="NCBI Taxonomy" id="732"/>
    <lineage>
        <taxon>Bacteria</taxon>
        <taxon>Pseudomonadati</taxon>
        <taxon>Pseudomonadota</taxon>
        <taxon>Gammaproteobacteria</taxon>
        <taxon>Pasteurellales</taxon>
        <taxon>Pasteurellaceae</taxon>
        <taxon>Aggregatibacter</taxon>
    </lineage>
</organism>
<dbReference type="InterPro" id="IPR001433">
    <property type="entry name" value="OxRdtase_FAD/NAD-bd"/>
</dbReference>
<proteinExistence type="predicted"/>
<evidence type="ECO:0000256" key="3">
    <source>
        <dbReference type="ARBA" id="ARBA00022982"/>
    </source>
</evidence>
<dbReference type="GO" id="GO:0005829">
    <property type="term" value="C:cytosol"/>
    <property type="evidence" value="ECO:0007669"/>
    <property type="project" value="TreeGrafter"/>
</dbReference>
<reference evidence="6 7" key="1">
    <citation type="submission" date="2018-06" db="EMBL/GenBank/DDBJ databases">
        <authorList>
            <consortium name="Pathogen Informatics"/>
            <person name="Doyle S."/>
        </authorList>
    </citation>
    <scope>NUCLEOTIDE SEQUENCE [LARGE SCALE GENOMIC DNA]</scope>
    <source>
        <strain evidence="6 7">NCTC5908</strain>
    </source>
</reference>
<dbReference type="SUPFAM" id="SSF52343">
    <property type="entry name" value="Ferredoxin reductase-like, C-terminal NADP-linked domain"/>
    <property type="match status" value="1"/>
</dbReference>
<keyword evidence="6" id="KW-0560">Oxidoreductase</keyword>
<dbReference type="PRINTS" id="PR00371">
    <property type="entry name" value="FPNCR"/>
</dbReference>
<dbReference type="SUPFAM" id="SSF52218">
    <property type="entry name" value="Flavoproteins"/>
    <property type="match status" value="1"/>
</dbReference>
<evidence type="ECO:0000313" key="6">
    <source>
        <dbReference type="EMBL" id="SSZ30814.1"/>
    </source>
</evidence>
<dbReference type="PROSITE" id="PS51384">
    <property type="entry name" value="FAD_FR"/>
    <property type="match status" value="1"/>
</dbReference>
<dbReference type="PANTHER" id="PTHR19384">
    <property type="entry name" value="NITRIC OXIDE SYNTHASE-RELATED"/>
    <property type="match status" value="1"/>
</dbReference>
<dbReference type="InterPro" id="IPR017938">
    <property type="entry name" value="Riboflavin_synthase-like_b-brl"/>
</dbReference>
<dbReference type="InterPro" id="IPR001709">
    <property type="entry name" value="Flavoprot_Pyr_Nucl_cyt_Rdtase"/>
</dbReference>
<dbReference type="GO" id="GO:0010181">
    <property type="term" value="F:FMN binding"/>
    <property type="evidence" value="ECO:0007669"/>
    <property type="project" value="InterPro"/>
</dbReference>
<dbReference type="AlphaFoldDB" id="A0A336NAK2"/>
<dbReference type="EC" id="1.8.1.2" evidence="6"/>
<dbReference type="GeneID" id="49635697"/>
<dbReference type="PRINTS" id="PR00369">
    <property type="entry name" value="FLAVODOXIN"/>
</dbReference>
<keyword evidence="2" id="KW-0288">FMN</keyword>
<keyword evidence="1" id="KW-0285">Flavoprotein</keyword>
<dbReference type="InterPro" id="IPR023173">
    <property type="entry name" value="NADPH_Cyt_P450_Rdtase_alpha"/>
</dbReference>
<dbReference type="GO" id="GO:0004783">
    <property type="term" value="F:sulfite reductase (NADPH) activity"/>
    <property type="evidence" value="ECO:0007669"/>
    <property type="project" value="UniProtKB-EC"/>
</dbReference>
<evidence type="ECO:0000256" key="2">
    <source>
        <dbReference type="ARBA" id="ARBA00022643"/>
    </source>
</evidence>
<keyword evidence="3" id="KW-0813">Transport</keyword>
<dbReference type="InterPro" id="IPR039261">
    <property type="entry name" value="FNR_nucleotide-bd"/>
</dbReference>
<dbReference type="InterPro" id="IPR029039">
    <property type="entry name" value="Flavoprotein-like_sf"/>
</dbReference>
<dbReference type="EMBL" id="UFSP01000005">
    <property type="protein sequence ID" value="SSZ30814.1"/>
    <property type="molecule type" value="Genomic_DNA"/>
</dbReference>
<dbReference type="InterPro" id="IPR017927">
    <property type="entry name" value="FAD-bd_FR_type"/>
</dbReference>
<gene>
    <name evidence="6" type="primary">cysJ</name>
    <name evidence="6" type="ORF">NCTC5908_02655</name>
</gene>
<dbReference type="Gene3D" id="3.40.50.80">
    <property type="entry name" value="Nucleotide-binding domain of ferredoxin-NADP reductase (FNR) module"/>
    <property type="match status" value="1"/>
</dbReference>
<dbReference type="SUPFAM" id="SSF63380">
    <property type="entry name" value="Riboflavin synthase domain-like"/>
    <property type="match status" value="1"/>
</dbReference>
<dbReference type="Gene3D" id="2.40.30.10">
    <property type="entry name" value="Translation factors"/>
    <property type="match status" value="1"/>
</dbReference>
<evidence type="ECO:0000256" key="1">
    <source>
        <dbReference type="ARBA" id="ARBA00022630"/>
    </source>
</evidence>
<sequence>MSNNPLSRVHIAYGSDSGNAQALATELSNQPFLQAYTVSVSSLNETHPSMLDSQTLLLVITSSFGDGEPPANADDFLETLENLTALSCRYCVFGLGDVTYEHFCGFSQKVDEALQSKQAQPLIERVDADLNYREIFKQWLPLLQQALNDLPQQPLSHQLSVQVYNENTVYYAEVLDIQHLAQSDPAVYHLRLSLKDSGIFYQAGDLLYVQIEQPDEVLAHYVNWFEDQSAVEILRKKELRLLSKNVLRDVSKITGNAALKDLTKISNKKALESYLYGHDLLDVLRDFDPEKKVRLADLTTILANLTARAYSIGSCGKTHPDYTDLCIRHVYYSLGERHYQGTASNQLAQLKVGQKVAVFVKSNSTFHLPSSLDAPLVMIGSGTGIAPYIGFLQHLESQKPTVESYLFFGERYRAKDFLYQTELENYLANGTLTRLFTAFSRDQAEKYYVQDALAEQAELIWSLIQQGAYFYICGSKSMSKAIDDALINIASTIGHRPYVDAFDNIVAELVAAGRLQRDVY</sequence>
<evidence type="ECO:0000259" key="4">
    <source>
        <dbReference type="PROSITE" id="PS50902"/>
    </source>
</evidence>
<keyword evidence="3" id="KW-0249">Electron transport</keyword>
<dbReference type="Gene3D" id="1.20.990.10">
    <property type="entry name" value="NADPH-cytochrome p450 Reductase, Chain A, domain 3"/>
    <property type="match status" value="1"/>
</dbReference>
<accession>A0A336NAK2</accession>